<dbReference type="Gene3D" id="3.40.50.150">
    <property type="entry name" value="Vaccinia Virus protein VP39"/>
    <property type="match status" value="1"/>
</dbReference>
<gene>
    <name evidence="2" type="ORF">B5766_12800</name>
</gene>
<evidence type="ECO:0000259" key="1">
    <source>
        <dbReference type="Pfam" id="PF13649"/>
    </source>
</evidence>
<proteinExistence type="predicted"/>
<dbReference type="EMBL" id="NAEP01000069">
    <property type="protein sequence ID" value="PDQ34108.1"/>
    <property type="molecule type" value="Genomic_DNA"/>
</dbReference>
<dbReference type="InterPro" id="IPR029063">
    <property type="entry name" value="SAM-dependent_MTases_sf"/>
</dbReference>
<dbReference type="AlphaFoldDB" id="A0A2A6FN62"/>
<evidence type="ECO:0000313" key="2">
    <source>
        <dbReference type="EMBL" id="PDQ34108.1"/>
    </source>
</evidence>
<dbReference type="CDD" id="cd02440">
    <property type="entry name" value="AdoMet_MTases"/>
    <property type="match status" value="1"/>
</dbReference>
<dbReference type="SUPFAM" id="SSF53335">
    <property type="entry name" value="S-adenosyl-L-methionine-dependent methyltransferases"/>
    <property type="match status" value="1"/>
</dbReference>
<protein>
    <recommendedName>
        <fullName evidence="1">Methyltransferase domain-containing protein</fullName>
    </recommendedName>
</protein>
<dbReference type="Pfam" id="PF13649">
    <property type="entry name" value="Methyltransf_25"/>
    <property type="match status" value="1"/>
</dbReference>
<sequence length="251" mass="27303">MTTYADYGHQFAHIYDGLFPRSHVSARQVDWMIAQLPQSDHPLIVEFGVGTGRVALPVAAALAGRDLQFLGVDVSQEMLDALRRSDLTGLVTPMLADVTEQVPATGADLVLCVCATISMITDQDRQEAAFSNAAATLRPGGVLVVETHNPTLVKTMHTHGHATLAIPYEGERRVLVSFCELDFPIWNVDHCWIEGDKATFASEVSRLTSLEELDGYASRTGLELVGHFAGLDGSVDLAQAPTITAVYRRRE</sequence>
<accession>A0A2A6FN62</accession>
<evidence type="ECO:0000313" key="3">
    <source>
        <dbReference type="Proteomes" id="UP000219994"/>
    </source>
</evidence>
<comment type="caution">
    <text evidence="2">The sequence shown here is derived from an EMBL/GenBank/DDBJ whole genome shotgun (WGS) entry which is preliminary data.</text>
</comment>
<name>A0A2A6FN62_9MICO</name>
<reference evidence="3" key="1">
    <citation type="submission" date="2017-03" db="EMBL/GenBank/DDBJ databases">
        <authorList>
            <person name="Lund M.B."/>
        </authorList>
    </citation>
    <scope>NUCLEOTIDE SEQUENCE [LARGE SCALE GENOMIC DNA]</scope>
</reference>
<dbReference type="InterPro" id="IPR041698">
    <property type="entry name" value="Methyltransf_25"/>
</dbReference>
<dbReference type="Proteomes" id="UP000219994">
    <property type="component" value="Unassembled WGS sequence"/>
</dbReference>
<feature type="domain" description="Methyltransferase" evidence="1">
    <location>
        <begin position="44"/>
        <end position="141"/>
    </location>
</feature>
<organism evidence="2 3">
    <name type="scientific">Candidatus Lumbricidiphila eiseniae</name>
    <dbReference type="NCBI Taxonomy" id="1969409"/>
    <lineage>
        <taxon>Bacteria</taxon>
        <taxon>Bacillati</taxon>
        <taxon>Actinomycetota</taxon>
        <taxon>Actinomycetes</taxon>
        <taxon>Micrococcales</taxon>
        <taxon>Microbacteriaceae</taxon>
        <taxon>Candidatus Lumbricidiphila</taxon>
    </lineage>
</organism>